<dbReference type="CDD" id="cd20736">
    <property type="entry name" value="PoNe_Nuclease"/>
    <property type="match status" value="1"/>
</dbReference>
<sequence length="117" mass="13635">MVDRKAIGDIGEQLAVEHLEKRGHKIRNRNYRNRTGEIDVVSSYGVYIVFTEVKARSGLIYGRPGESVDYRKIKKIRRVAEGYLQRKNIWDLQPRFDVIEVLFKGGETEINHIENAF</sequence>
<dbReference type="AlphaFoldDB" id="A0A1S1V809"/>
<evidence type="ECO:0000256" key="1">
    <source>
        <dbReference type="ARBA" id="ARBA00006738"/>
    </source>
</evidence>
<dbReference type="PANTHER" id="PTHR34039:SF1">
    <property type="entry name" value="UPF0102 PROTEIN YRAN"/>
    <property type="match status" value="1"/>
</dbReference>
<dbReference type="RefSeq" id="WP_071061412.1">
    <property type="nucleotide sequence ID" value="NZ_MKIE01000002.1"/>
</dbReference>
<evidence type="ECO:0000256" key="2">
    <source>
        <dbReference type="HAMAP-Rule" id="MF_00048"/>
    </source>
</evidence>
<organism evidence="3 4">
    <name type="scientific">Andreesenia angusta</name>
    <dbReference type="NCBI Taxonomy" id="39480"/>
    <lineage>
        <taxon>Bacteria</taxon>
        <taxon>Bacillati</taxon>
        <taxon>Bacillota</taxon>
        <taxon>Tissierellia</taxon>
        <taxon>Tissierellales</taxon>
        <taxon>Gottschalkiaceae</taxon>
        <taxon>Andreesenia</taxon>
    </lineage>
</organism>
<keyword evidence="4" id="KW-1185">Reference proteome</keyword>
<dbReference type="NCBIfam" id="TIGR00252">
    <property type="entry name" value="YraN family protein"/>
    <property type="match status" value="1"/>
</dbReference>
<comment type="caution">
    <text evidence="3">The sequence shown here is derived from an EMBL/GenBank/DDBJ whole genome shotgun (WGS) entry which is preliminary data.</text>
</comment>
<comment type="similarity">
    <text evidence="1 2">Belongs to the UPF0102 family.</text>
</comment>
<dbReference type="GO" id="GO:0003676">
    <property type="term" value="F:nucleic acid binding"/>
    <property type="evidence" value="ECO:0007669"/>
    <property type="project" value="InterPro"/>
</dbReference>
<accession>A0A1S1V809</accession>
<dbReference type="Pfam" id="PF02021">
    <property type="entry name" value="UPF0102"/>
    <property type="match status" value="1"/>
</dbReference>
<dbReference type="InterPro" id="IPR011856">
    <property type="entry name" value="tRNA_endonuc-like_dom_sf"/>
</dbReference>
<name>A0A1S1V809_9FIRM</name>
<dbReference type="InterPro" id="IPR003509">
    <property type="entry name" value="UPF0102_YraN-like"/>
</dbReference>
<evidence type="ECO:0000313" key="3">
    <source>
        <dbReference type="EMBL" id="OHW62743.1"/>
    </source>
</evidence>
<dbReference type="HAMAP" id="MF_00048">
    <property type="entry name" value="UPF0102"/>
    <property type="match status" value="1"/>
</dbReference>
<dbReference type="NCBIfam" id="NF009154">
    <property type="entry name" value="PRK12497.3-3"/>
    <property type="match status" value="1"/>
</dbReference>
<proteinExistence type="inferred from homology"/>
<gene>
    <name evidence="3" type="ORF">EUAN_05270</name>
</gene>
<protein>
    <recommendedName>
        <fullName evidence="2">UPF0102 protein EUAN_05270</fullName>
    </recommendedName>
</protein>
<dbReference type="SUPFAM" id="SSF52980">
    <property type="entry name" value="Restriction endonuclease-like"/>
    <property type="match status" value="1"/>
</dbReference>
<reference evidence="3 4" key="1">
    <citation type="submission" date="2016-09" db="EMBL/GenBank/DDBJ databases">
        <title>Genome sequence of Eubacterium angustum.</title>
        <authorList>
            <person name="Poehlein A."/>
            <person name="Daniel R."/>
        </authorList>
    </citation>
    <scope>NUCLEOTIDE SEQUENCE [LARGE SCALE GENOMIC DNA]</scope>
    <source>
        <strain evidence="3 4">DSM 1989</strain>
    </source>
</reference>
<dbReference type="PANTHER" id="PTHR34039">
    <property type="entry name" value="UPF0102 PROTEIN YRAN"/>
    <property type="match status" value="1"/>
</dbReference>
<dbReference type="Gene3D" id="3.40.1350.10">
    <property type="match status" value="1"/>
</dbReference>
<evidence type="ECO:0000313" key="4">
    <source>
        <dbReference type="Proteomes" id="UP000180254"/>
    </source>
</evidence>
<dbReference type="OrthoDB" id="9802516at2"/>
<dbReference type="Proteomes" id="UP000180254">
    <property type="component" value="Unassembled WGS sequence"/>
</dbReference>
<dbReference type="EMBL" id="MKIE01000002">
    <property type="protein sequence ID" value="OHW62743.1"/>
    <property type="molecule type" value="Genomic_DNA"/>
</dbReference>
<dbReference type="STRING" id="39480.EUAN_05270"/>
<dbReference type="InterPro" id="IPR011335">
    <property type="entry name" value="Restrct_endonuc-II-like"/>
</dbReference>
<dbReference type="NCBIfam" id="NF009150">
    <property type="entry name" value="PRK12497.1-3"/>
    <property type="match status" value="1"/>
</dbReference>